<accession>A0A2H0UIW4</accession>
<dbReference type="InterPro" id="IPR036583">
    <property type="entry name" value="23S_rRNA_IVS_sf"/>
</dbReference>
<comment type="caution">
    <text evidence="2">The sequence shown here is derived from an EMBL/GenBank/DDBJ whole genome shotgun (WGS) entry which is preliminary data.</text>
</comment>
<dbReference type="InterPro" id="IPR055360">
    <property type="entry name" value="bAvd"/>
</dbReference>
<reference evidence="3" key="1">
    <citation type="submission" date="2017-09" db="EMBL/GenBank/DDBJ databases">
        <title>Depth-based differentiation of microbial function through sediment-hosted aquifers and enrichment of novel symbionts in the deep terrestrial subsurface.</title>
        <authorList>
            <person name="Probst A.J."/>
            <person name="Ladd B."/>
            <person name="Jarett J.K."/>
            <person name="Geller-Mcgrath D.E."/>
            <person name="Sieber C.M.K."/>
            <person name="Emerson J.B."/>
            <person name="Anantharaman K."/>
            <person name="Thomas B.C."/>
            <person name="Malmstrom R."/>
            <person name="Stieglmeier M."/>
            <person name="Klingl A."/>
            <person name="Woyke T."/>
            <person name="Ryan C.M."/>
            <person name="Banfield J.F."/>
        </authorList>
    </citation>
    <scope>NUCLEOTIDE SEQUENCE [LARGE SCALE GENOMIC DNA]</scope>
</reference>
<evidence type="ECO:0000313" key="2">
    <source>
        <dbReference type="EMBL" id="PIR86320.1"/>
    </source>
</evidence>
<dbReference type="Gene3D" id="1.20.1440.60">
    <property type="entry name" value="23S rRNA-intervening sequence"/>
    <property type="match status" value="1"/>
</dbReference>
<dbReference type="AlphaFoldDB" id="A0A2H0UIW4"/>
<proteinExistence type="predicted"/>
<dbReference type="SUPFAM" id="SSF158446">
    <property type="entry name" value="IVS-encoded protein-like"/>
    <property type="match status" value="1"/>
</dbReference>
<gene>
    <name evidence="2" type="ORF">COU13_01575</name>
</gene>
<dbReference type="CDD" id="cd16376">
    <property type="entry name" value="Avd_like"/>
    <property type="match status" value="1"/>
</dbReference>
<protein>
    <recommendedName>
        <fullName evidence="1">bAvd-like domain-containing protein</fullName>
    </recommendedName>
</protein>
<organism evidence="2 3">
    <name type="scientific">Candidatus Kaiserbacteria bacterium CG10_big_fil_rev_8_21_14_0_10_43_70</name>
    <dbReference type="NCBI Taxonomy" id="1974605"/>
    <lineage>
        <taxon>Bacteria</taxon>
        <taxon>Candidatus Kaiseribacteriota</taxon>
    </lineage>
</organism>
<name>A0A2H0UIW4_9BACT</name>
<dbReference type="NCBIfam" id="NF033474">
    <property type="entry name" value="DivGenRetAVD"/>
    <property type="match status" value="1"/>
</dbReference>
<feature type="domain" description="bAvd-like" evidence="1">
    <location>
        <begin position="9"/>
        <end position="112"/>
    </location>
</feature>
<dbReference type="Pfam" id="PF22296">
    <property type="entry name" value="bAvd"/>
    <property type="match status" value="1"/>
</dbReference>
<sequence>MNEFDIPIFKKAYDMYKSVHHIRASVPKQDRHSLWQRCEDTSLDVIEGILQATALPRTEKVPILGKVSNKLNLLRVFIRLSHDTKSIDAKKYTDLQETIDEIGRMLGGWIKSSKQ</sequence>
<dbReference type="EMBL" id="PFBF01000035">
    <property type="protein sequence ID" value="PIR86320.1"/>
    <property type="molecule type" value="Genomic_DNA"/>
</dbReference>
<evidence type="ECO:0000259" key="1">
    <source>
        <dbReference type="Pfam" id="PF22296"/>
    </source>
</evidence>
<evidence type="ECO:0000313" key="3">
    <source>
        <dbReference type="Proteomes" id="UP000230706"/>
    </source>
</evidence>
<dbReference type="Proteomes" id="UP000230706">
    <property type="component" value="Unassembled WGS sequence"/>
</dbReference>